<dbReference type="SUPFAM" id="SSF47384">
    <property type="entry name" value="Homodimeric domain of signal transducing histidine kinase"/>
    <property type="match status" value="1"/>
</dbReference>
<dbReference type="AlphaFoldDB" id="A0A6B3LW23"/>
<dbReference type="InterPro" id="IPR000014">
    <property type="entry name" value="PAS"/>
</dbReference>
<dbReference type="InterPro" id="IPR013656">
    <property type="entry name" value="PAS_4"/>
</dbReference>
<dbReference type="SUPFAM" id="SSF55785">
    <property type="entry name" value="PYP-like sensor domain (PAS domain)"/>
    <property type="match status" value="2"/>
</dbReference>
<evidence type="ECO:0000256" key="2">
    <source>
        <dbReference type="ARBA" id="ARBA00012438"/>
    </source>
</evidence>
<dbReference type="Gene3D" id="3.30.450.20">
    <property type="entry name" value="PAS domain"/>
    <property type="match status" value="2"/>
</dbReference>
<dbReference type="CDD" id="cd00075">
    <property type="entry name" value="HATPase"/>
    <property type="match status" value="1"/>
</dbReference>
<dbReference type="Gene3D" id="3.30.450.40">
    <property type="match status" value="1"/>
</dbReference>
<evidence type="ECO:0000313" key="8">
    <source>
        <dbReference type="EMBL" id="NEM98496.1"/>
    </source>
</evidence>
<dbReference type="PANTHER" id="PTHR43304">
    <property type="entry name" value="PHYTOCHROME-LIKE PROTEIN CPH1"/>
    <property type="match status" value="1"/>
</dbReference>
<keyword evidence="9" id="KW-1185">Reference proteome</keyword>
<dbReference type="InterPro" id="IPR036890">
    <property type="entry name" value="HATPase_C_sf"/>
</dbReference>
<comment type="catalytic activity">
    <reaction evidence="1">
        <text>ATP + protein L-histidine = ADP + protein N-phospho-L-histidine.</text>
        <dbReference type="EC" id="2.7.13.3"/>
    </reaction>
</comment>
<dbReference type="Gene3D" id="1.10.287.130">
    <property type="match status" value="1"/>
</dbReference>
<evidence type="ECO:0000256" key="4">
    <source>
        <dbReference type="ARBA" id="ARBA00022679"/>
    </source>
</evidence>
<dbReference type="InterPro" id="IPR036097">
    <property type="entry name" value="HisK_dim/P_sf"/>
</dbReference>
<keyword evidence="5" id="KW-0418">Kinase</keyword>
<comment type="caution">
    <text evidence="8">The sequence shown here is derived from an EMBL/GenBank/DDBJ whole genome shotgun (WGS) entry which is preliminary data.</text>
</comment>
<dbReference type="EC" id="2.7.13.3" evidence="2"/>
<dbReference type="SMART" id="SM00388">
    <property type="entry name" value="HisKA"/>
    <property type="match status" value="1"/>
</dbReference>
<dbReference type="Pfam" id="PF08448">
    <property type="entry name" value="PAS_4"/>
    <property type="match status" value="1"/>
</dbReference>
<dbReference type="InterPro" id="IPR003661">
    <property type="entry name" value="HisK_dim/P_dom"/>
</dbReference>
<sequence>MGSHMRDYDWNDHPLGNPDQWSHSLRIYIRTILNSAFPMFLWWTDSFYMFHNDAYLPALGNKHPRALGSSARDMWSEIWHQVGVIAENIYLTGENFYAEDLPIYLDRKGFIEETYWTFSYSPAFDDDGNIAGILCSCKEVSATVKNQRRLKTLKDVTETLTMVHTLEEGGEQACSIMSENTSDVPVCAIYLMDVPNNEVRLLGQSGIMQSGEQLQKIINLDVPEESGLFREVLDTRQPVVVNYSLLVSDKAILTEEQEELKVALLPVTLTGTSQVVGMIMAGISPKLSYDTSYKDFHVLLMRQIAISFASVNARHETERRQAYLNEIFQQAPVGITILRGPNYIVDLANPGICEIWGKRYEDVIGRPVLEALPEVEGQGIRELLDGVFNTGVPFVANELAVMLDRNGTLEEVFINFVYQPMRDEEGNVTGIIAVAIGVNEQVQSRRKLETMNRELLATNADLDNFVYSASHDLKAPISNIEGLVRALEEYLPDETAASTDIQKVLRLIQNSVDRFKKAISDLTEVAKIQREDSTDVGDVNLNEIISDTLLDFEPLIAEKNAEIETSLSPEAEIEFSAKNMRSIVYNLISNALKYSSSERELHIRVSTKVEPDFVVLTVADNGLGLNPADKIKIFSMFKRLHDHVEGSGVGLYIVKRIVENAGGHIELDSEVGKGATFRVYFPNIKS</sequence>
<dbReference type="Gene3D" id="3.30.565.10">
    <property type="entry name" value="Histidine kinase-like ATPase, C-terminal domain"/>
    <property type="match status" value="1"/>
</dbReference>
<dbReference type="SUPFAM" id="SSF55874">
    <property type="entry name" value="ATPase domain of HSP90 chaperone/DNA topoisomerase II/histidine kinase"/>
    <property type="match status" value="1"/>
</dbReference>
<dbReference type="CDD" id="cd00130">
    <property type="entry name" value="PAS"/>
    <property type="match status" value="1"/>
</dbReference>
<dbReference type="SMART" id="SM00387">
    <property type="entry name" value="HATPase_c"/>
    <property type="match status" value="1"/>
</dbReference>
<evidence type="ECO:0000259" key="6">
    <source>
        <dbReference type="PROSITE" id="PS50109"/>
    </source>
</evidence>
<dbReference type="PRINTS" id="PR00344">
    <property type="entry name" value="BCTRLSENSOR"/>
</dbReference>
<dbReference type="InterPro" id="IPR052162">
    <property type="entry name" value="Sensor_kinase/Photoreceptor"/>
</dbReference>
<evidence type="ECO:0000256" key="5">
    <source>
        <dbReference type="ARBA" id="ARBA00022777"/>
    </source>
</evidence>
<dbReference type="InterPro" id="IPR005467">
    <property type="entry name" value="His_kinase_dom"/>
</dbReference>
<feature type="domain" description="Histidine kinase" evidence="6">
    <location>
        <begin position="468"/>
        <end position="685"/>
    </location>
</feature>
<dbReference type="NCBIfam" id="TIGR00229">
    <property type="entry name" value="sensory_box"/>
    <property type="match status" value="1"/>
</dbReference>
<dbReference type="Proteomes" id="UP000474777">
    <property type="component" value="Unassembled WGS sequence"/>
</dbReference>
<evidence type="ECO:0000256" key="1">
    <source>
        <dbReference type="ARBA" id="ARBA00000085"/>
    </source>
</evidence>
<reference evidence="8 9" key="1">
    <citation type="submission" date="2020-02" db="EMBL/GenBank/DDBJ databases">
        <authorList>
            <person name="Kim M.K."/>
        </authorList>
    </citation>
    <scope>NUCLEOTIDE SEQUENCE [LARGE SCALE GENOMIC DNA]</scope>
    <source>
        <strain evidence="8 9">BT327</strain>
    </source>
</reference>
<dbReference type="InterPro" id="IPR035965">
    <property type="entry name" value="PAS-like_dom_sf"/>
</dbReference>
<evidence type="ECO:0000256" key="3">
    <source>
        <dbReference type="ARBA" id="ARBA00022553"/>
    </source>
</evidence>
<evidence type="ECO:0000259" key="7">
    <source>
        <dbReference type="PROSITE" id="PS50113"/>
    </source>
</evidence>
<dbReference type="InterPro" id="IPR003594">
    <property type="entry name" value="HATPase_dom"/>
</dbReference>
<feature type="domain" description="PAC" evidence="7">
    <location>
        <begin position="395"/>
        <end position="450"/>
    </location>
</feature>
<dbReference type="SUPFAM" id="SSF55781">
    <property type="entry name" value="GAF domain-like"/>
    <property type="match status" value="1"/>
</dbReference>
<proteinExistence type="predicted"/>
<dbReference type="FunFam" id="3.30.565.10:FF:000006">
    <property type="entry name" value="Sensor histidine kinase WalK"/>
    <property type="match status" value="1"/>
</dbReference>
<evidence type="ECO:0000313" key="9">
    <source>
        <dbReference type="Proteomes" id="UP000474777"/>
    </source>
</evidence>
<dbReference type="PROSITE" id="PS50109">
    <property type="entry name" value="HIS_KIN"/>
    <property type="match status" value="1"/>
</dbReference>
<keyword evidence="3" id="KW-0597">Phosphoprotein</keyword>
<dbReference type="PANTHER" id="PTHR43304:SF1">
    <property type="entry name" value="PAC DOMAIN-CONTAINING PROTEIN"/>
    <property type="match status" value="1"/>
</dbReference>
<dbReference type="InterPro" id="IPR000700">
    <property type="entry name" value="PAS-assoc_C"/>
</dbReference>
<dbReference type="EMBL" id="JAAGWD010000005">
    <property type="protein sequence ID" value="NEM98496.1"/>
    <property type="molecule type" value="Genomic_DNA"/>
</dbReference>
<dbReference type="CDD" id="cd00082">
    <property type="entry name" value="HisKA"/>
    <property type="match status" value="1"/>
</dbReference>
<organism evidence="8 9">
    <name type="scientific">Pontibacter burrus</name>
    <dbReference type="NCBI Taxonomy" id="2704466"/>
    <lineage>
        <taxon>Bacteria</taxon>
        <taxon>Pseudomonadati</taxon>
        <taxon>Bacteroidota</taxon>
        <taxon>Cytophagia</taxon>
        <taxon>Cytophagales</taxon>
        <taxon>Hymenobacteraceae</taxon>
        <taxon>Pontibacter</taxon>
    </lineage>
</organism>
<name>A0A6B3LW23_9BACT</name>
<gene>
    <name evidence="8" type="ORF">GXP69_12395</name>
</gene>
<dbReference type="SMART" id="SM00091">
    <property type="entry name" value="PAS"/>
    <property type="match status" value="1"/>
</dbReference>
<dbReference type="InterPro" id="IPR029016">
    <property type="entry name" value="GAF-like_dom_sf"/>
</dbReference>
<dbReference type="Pfam" id="PF02518">
    <property type="entry name" value="HATPase_c"/>
    <property type="match status" value="1"/>
</dbReference>
<protein>
    <recommendedName>
        <fullName evidence="2">histidine kinase</fullName>
        <ecNumber evidence="2">2.7.13.3</ecNumber>
    </recommendedName>
</protein>
<dbReference type="InterPro" id="IPR004358">
    <property type="entry name" value="Sig_transdc_His_kin-like_C"/>
</dbReference>
<keyword evidence="4" id="KW-0808">Transferase</keyword>
<dbReference type="GO" id="GO:0000155">
    <property type="term" value="F:phosphorelay sensor kinase activity"/>
    <property type="evidence" value="ECO:0007669"/>
    <property type="project" value="InterPro"/>
</dbReference>
<dbReference type="Pfam" id="PF00512">
    <property type="entry name" value="HisKA"/>
    <property type="match status" value="1"/>
</dbReference>
<accession>A0A6B3LW23</accession>
<dbReference type="PROSITE" id="PS50113">
    <property type="entry name" value="PAC"/>
    <property type="match status" value="1"/>
</dbReference>